<evidence type="ECO:0000313" key="3">
    <source>
        <dbReference type="EMBL" id="KAK3083603.1"/>
    </source>
</evidence>
<dbReference type="Proteomes" id="UP001186944">
    <property type="component" value="Unassembled WGS sequence"/>
</dbReference>
<dbReference type="AlphaFoldDB" id="A0AA89BV73"/>
<feature type="region of interest" description="Disordered" evidence="1">
    <location>
        <begin position="356"/>
        <end position="385"/>
    </location>
</feature>
<feature type="region of interest" description="Disordered" evidence="1">
    <location>
        <begin position="162"/>
        <end position="204"/>
    </location>
</feature>
<dbReference type="EMBL" id="VSWD01000013">
    <property type="protein sequence ID" value="KAK3083603.1"/>
    <property type="molecule type" value="Genomic_DNA"/>
</dbReference>
<comment type="caution">
    <text evidence="3">The sequence shown here is derived from an EMBL/GenBank/DDBJ whole genome shotgun (WGS) entry which is preliminary data.</text>
</comment>
<sequence length="612" mass="62858">MATSCLYILVTILVGQVACMTIPPPPPVSDSAADSVAGWAGQDGMSPPPYFDPGTTTPAQDPNTVTPGTEPPPGGRGAQSQDIHITTGSFDTTTISQQVTSKQSETGSTAADTMSTVETISVSSEVKVNTSFIKDQSHVSLDGHNVTDSKYVVGTDASQGVVVSDPSIDLPPPPSPHGSSEMKATSSLPGDTQQTSTYEVGTEKVTPKVKEQSVASDVTVQLGALGSESEAGVPIAYGLSNQLNGRKQNTIIDSGVIDNSVAPKQRGTGIEGEVDLNTITLDNSLSSAKGHFVSMGSMVDTSKIGTAGGFNIPTDVFMEDPQSKGSENSLSVNMAQGKTIGGVVISGMKSLPEYTLSDQRSTKDTSGVGVLHEETKTPPPPVVFGADITTSSVTTDMKEMPQAYSTQGIVTERTSVHSGFESTVAQDQSVVSDAGAGVTSPTVVQDVSTDSVHVDTSSASPAMGPVADTPPPDQSIISQSGAVSIDTTPEQTAGTASETFEIHQAPTPSDQPKMVEPHVGTDSSTAGTPVVPDHSVSTGIGNVEIHSGVDVTVGVDKGAHGTPPDPYPIGDIFTGSVTVSTQASVDQTIGSDVPQYSVPIWSCRSATSIWHD</sequence>
<feature type="chain" id="PRO_5041702592" evidence="2">
    <location>
        <begin position="20"/>
        <end position="612"/>
    </location>
</feature>
<reference evidence="3" key="1">
    <citation type="submission" date="2019-08" db="EMBL/GenBank/DDBJ databases">
        <title>The improved chromosome-level genome for the pearl oyster Pinctada fucata martensii using PacBio sequencing and Hi-C.</title>
        <authorList>
            <person name="Zheng Z."/>
        </authorList>
    </citation>
    <scope>NUCLEOTIDE SEQUENCE</scope>
    <source>
        <strain evidence="3">ZZ-2019</strain>
        <tissue evidence="3">Adductor muscle</tissue>
    </source>
</reference>
<feature type="region of interest" description="Disordered" evidence="1">
    <location>
        <begin position="504"/>
        <end position="543"/>
    </location>
</feature>
<feature type="compositionally biased region" description="Polar residues" evidence="1">
    <location>
        <begin position="182"/>
        <end position="199"/>
    </location>
</feature>
<feature type="compositionally biased region" description="Polar residues" evidence="1">
    <location>
        <begin position="78"/>
        <end position="112"/>
    </location>
</feature>
<keyword evidence="2" id="KW-0732">Signal</keyword>
<feature type="signal peptide" evidence="2">
    <location>
        <begin position="1"/>
        <end position="19"/>
    </location>
</feature>
<evidence type="ECO:0000313" key="4">
    <source>
        <dbReference type="Proteomes" id="UP001186944"/>
    </source>
</evidence>
<protein>
    <submittedName>
        <fullName evidence="3">Uncharacterized protein</fullName>
    </submittedName>
</protein>
<feature type="region of interest" description="Disordered" evidence="1">
    <location>
        <begin position="27"/>
        <end position="112"/>
    </location>
</feature>
<accession>A0AA89BV73</accession>
<evidence type="ECO:0000256" key="1">
    <source>
        <dbReference type="SAM" id="MobiDB-lite"/>
    </source>
</evidence>
<feature type="compositionally biased region" description="Low complexity" evidence="1">
    <location>
        <begin position="448"/>
        <end position="460"/>
    </location>
</feature>
<keyword evidence="4" id="KW-1185">Reference proteome</keyword>
<organism evidence="3 4">
    <name type="scientific">Pinctada imbricata</name>
    <name type="common">Atlantic pearl-oyster</name>
    <name type="synonym">Pinctada martensii</name>
    <dbReference type="NCBI Taxonomy" id="66713"/>
    <lineage>
        <taxon>Eukaryota</taxon>
        <taxon>Metazoa</taxon>
        <taxon>Spiralia</taxon>
        <taxon>Lophotrochozoa</taxon>
        <taxon>Mollusca</taxon>
        <taxon>Bivalvia</taxon>
        <taxon>Autobranchia</taxon>
        <taxon>Pteriomorphia</taxon>
        <taxon>Pterioida</taxon>
        <taxon>Pterioidea</taxon>
        <taxon>Pteriidae</taxon>
        <taxon>Pinctada</taxon>
    </lineage>
</organism>
<feature type="region of interest" description="Disordered" evidence="1">
    <location>
        <begin position="448"/>
        <end position="474"/>
    </location>
</feature>
<evidence type="ECO:0000256" key="2">
    <source>
        <dbReference type="SAM" id="SignalP"/>
    </source>
</evidence>
<proteinExistence type="predicted"/>
<name>A0AA89BV73_PINIB</name>
<gene>
    <name evidence="3" type="ORF">FSP39_000119</name>
</gene>